<dbReference type="GO" id="GO:0009279">
    <property type="term" value="C:cell outer membrane"/>
    <property type="evidence" value="ECO:0007669"/>
    <property type="project" value="UniProtKB-SubCell"/>
</dbReference>
<dbReference type="Proteomes" id="UP000561438">
    <property type="component" value="Unassembled WGS sequence"/>
</dbReference>
<dbReference type="InterPro" id="IPR010917">
    <property type="entry name" value="TonB_rcpt_CS"/>
</dbReference>
<reference evidence="18 19" key="1">
    <citation type="submission" date="2020-06" db="EMBL/GenBank/DDBJ databases">
        <title>Altererythrobacter sp. HHU K3-1.</title>
        <authorList>
            <person name="Zhang D."/>
            <person name="Xue H."/>
        </authorList>
    </citation>
    <scope>NUCLEOTIDE SEQUENCE [LARGE SCALE GENOMIC DNA]</scope>
    <source>
        <strain evidence="18 19">HHU K3-1</strain>
    </source>
</reference>
<sequence length="943" mass="100037">MNVAVRFAGSLKIAFAAGASLAALAAAPAYAQTTEQAAEDETVAEQADVTDDEIDRNVIVVTAQGRIQSLSDVPIAVNAVSGEELAKSGASDIRELNQVAPSLLVSSTGNEANGSARIRGIGTVGDNPGLESSVAVFVDGVYRSRSGNALSELGPIDRVEILRGPQGTLGGRNSSAGLISIYTAPPEFELTGYGAFTYGNYDAIRGEAGISIPFGDTVAARVDGVYFKRDGFYNDVVNNTDINNRDRYLVRGQLLFEPNDDIEFRVVADYSKKDEACCAATFVQTDFAPLSRISPGLNSFIRPEPGSPSLTSTANPIIPVLLALGQNPAALNNGTFDRDIYVTEGRSYEGETEDYGISGELNWQLGAVELTSITGYREYENFQGSDTDYTQVDILYRAPGPNAGARQFKTFTQELRLQGSAFGDRLDWLVGGFYANEKLQVRDNLRFGEDYGAFAPCRIVNAISPALADPTATGCLNAGGRAFLSGALGGVVPGAPTQPAFGAATPAIFGGLDRLATVNDLGSTGDIYNQDSENFAVFTHNIFHITDTLDLTLGLRYTNETKDFDAVLGNDNTVCPAQRAALTPLLASPALAGLAGGLISLACQGNSTSELDGATFSDTRDEDEFTGTGILSWKPTPDLLLYGSYSRGYKAGGFNLDRSAITGTFFSPADTTGASNISVIVGPLALADTANLQFGQETVDAFEIGAKYATREFTLGLSAFRQEFSNFQLNTFNGSVFLVQNINACSSDLNDADEDAFGLTGACAEDDVTYGVVAQGVELEGSMRPGRDLLFTAGLTYSDTSYEDNLIGNESGAPLDPALRLLPNDNLSNAPEITATASASWTPELGSSGLSGLAYLNVRTVGDYNTGSDLLYGKEQDGFTLVNARIGIRGPDERWAIEGWVSNLFDIDYTQVAFNTPFVASQQTFSAYLAEPRTYGVTVRAGF</sequence>
<evidence type="ECO:0000256" key="5">
    <source>
        <dbReference type="ARBA" id="ARBA00022692"/>
    </source>
</evidence>
<feature type="signal peptide" evidence="15">
    <location>
        <begin position="1"/>
        <end position="31"/>
    </location>
</feature>
<dbReference type="EMBL" id="JABWGV010000002">
    <property type="protein sequence ID" value="NVD44800.1"/>
    <property type="molecule type" value="Genomic_DNA"/>
</dbReference>
<keyword evidence="3 12" id="KW-1134">Transmembrane beta strand</keyword>
<dbReference type="RefSeq" id="WP_176267099.1">
    <property type="nucleotide sequence ID" value="NZ_JABWGV010000002.1"/>
</dbReference>
<keyword evidence="7" id="KW-0408">Iron</keyword>
<dbReference type="Pfam" id="PF00593">
    <property type="entry name" value="TonB_dep_Rec_b-barrel"/>
    <property type="match status" value="1"/>
</dbReference>
<dbReference type="AlphaFoldDB" id="A0A850H2K1"/>
<accession>A0A850H2K1</accession>
<keyword evidence="11 12" id="KW-0998">Cell outer membrane</keyword>
<dbReference type="SUPFAM" id="SSF56935">
    <property type="entry name" value="Porins"/>
    <property type="match status" value="1"/>
</dbReference>
<evidence type="ECO:0000256" key="3">
    <source>
        <dbReference type="ARBA" id="ARBA00022452"/>
    </source>
</evidence>
<evidence type="ECO:0000256" key="7">
    <source>
        <dbReference type="ARBA" id="ARBA00023004"/>
    </source>
</evidence>
<dbReference type="InterPro" id="IPR000531">
    <property type="entry name" value="Beta-barrel_TonB"/>
</dbReference>
<organism evidence="18 19">
    <name type="scientific">Qipengyuania atrilutea</name>
    <dbReference type="NCBI Taxonomy" id="2744473"/>
    <lineage>
        <taxon>Bacteria</taxon>
        <taxon>Pseudomonadati</taxon>
        <taxon>Pseudomonadota</taxon>
        <taxon>Alphaproteobacteria</taxon>
        <taxon>Sphingomonadales</taxon>
        <taxon>Erythrobacteraceae</taxon>
        <taxon>Qipengyuania</taxon>
    </lineage>
</organism>
<evidence type="ECO:0000256" key="9">
    <source>
        <dbReference type="ARBA" id="ARBA00023077"/>
    </source>
</evidence>
<comment type="similarity">
    <text evidence="12 14">Belongs to the TonB-dependent receptor family.</text>
</comment>
<feature type="domain" description="TonB-dependent receptor plug" evidence="17">
    <location>
        <begin position="70"/>
        <end position="177"/>
    </location>
</feature>
<evidence type="ECO:0000256" key="8">
    <source>
        <dbReference type="ARBA" id="ARBA00023065"/>
    </source>
</evidence>
<name>A0A850H2K1_9SPHN</name>
<evidence type="ECO:0000256" key="14">
    <source>
        <dbReference type="RuleBase" id="RU003357"/>
    </source>
</evidence>
<gene>
    <name evidence="18" type="ORF">HUV48_07165</name>
</gene>
<dbReference type="PROSITE" id="PS52016">
    <property type="entry name" value="TONB_DEPENDENT_REC_3"/>
    <property type="match status" value="1"/>
</dbReference>
<feature type="chain" id="PRO_5032935324" evidence="15">
    <location>
        <begin position="32"/>
        <end position="943"/>
    </location>
</feature>
<keyword evidence="4" id="KW-0410">Iron transport</keyword>
<evidence type="ECO:0000256" key="4">
    <source>
        <dbReference type="ARBA" id="ARBA00022496"/>
    </source>
</evidence>
<evidence type="ECO:0000256" key="2">
    <source>
        <dbReference type="ARBA" id="ARBA00022448"/>
    </source>
</evidence>
<protein>
    <submittedName>
        <fullName evidence="18">TonB-dependent receptor</fullName>
    </submittedName>
</protein>
<dbReference type="GO" id="GO:0006826">
    <property type="term" value="P:iron ion transport"/>
    <property type="evidence" value="ECO:0007669"/>
    <property type="project" value="UniProtKB-KW"/>
</dbReference>
<evidence type="ECO:0000256" key="13">
    <source>
        <dbReference type="PROSITE-ProRule" id="PRU10144"/>
    </source>
</evidence>
<evidence type="ECO:0000259" key="17">
    <source>
        <dbReference type="Pfam" id="PF07715"/>
    </source>
</evidence>
<keyword evidence="9 14" id="KW-0798">TonB box</keyword>
<evidence type="ECO:0000313" key="19">
    <source>
        <dbReference type="Proteomes" id="UP000561438"/>
    </source>
</evidence>
<evidence type="ECO:0000256" key="11">
    <source>
        <dbReference type="ARBA" id="ARBA00023237"/>
    </source>
</evidence>
<evidence type="ECO:0000256" key="1">
    <source>
        <dbReference type="ARBA" id="ARBA00004571"/>
    </source>
</evidence>
<keyword evidence="10 12" id="KW-0472">Membrane</keyword>
<dbReference type="Gene3D" id="2.40.170.20">
    <property type="entry name" value="TonB-dependent receptor, beta-barrel domain"/>
    <property type="match status" value="3"/>
</dbReference>
<keyword evidence="19" id="KW-1185">Reference proteome</keyword>
<dbReference type="InterPro" id="IPR012910">
    <property type="entry name" value="Plug_dom"/>
</dbReference>
<keyword evidence="5 12" id="KW-0812">Transmembrane</keyword>
<dbReference type="PANTHER" id="PTHR32552">
    <property type="entry name" value="FERRICHROME IRON RECEPTOR-RELATED"/>
    <property type="match status" value="1"/>
</dbReference>
<evidence type="ECO:0000256" key="12">
    <source>
        <dbReference type="PROSITE-ProRule" id="PRU01360"/>
    </source>
</evidence>
<evidence type="ECO:0000259" key="16">
    <source>
        <dbReference type="Pfam" id="PF00593"/>
    </source>
</evidence>
<evidence type="ECO:0000256" key="15">
    <source>
        <dbReference type="SAM" id="SignalP"/>
    </source>
</evidence>
<feature type="domain" description="TonB-dependent receptor-like beta-barrel" evidence="16">
    <location>
        <begin position="518"/>
        <end position="904"/>
    </location>
</feature>
<dbReference type="InterPro" id="IPR039426">
    <property type="entry name" value="TonB-dep_rcpt-like"/>
</dbReference>
<feature type="short sequence motif" description="TonB C-terminal box" evidence="13">
    <location>
        <begin position="926"/>
        <end position="943"/>
    </location>
</feature>
<comment type="caution">
    <text evidence="18">The sequence shown here is derived from an EMBL/GenBank/DDBJ whole genome shotgun (WGS) entry which is preliminary data.</text>
</comment>
<dbReference type="InterPro" id="IPR036942">
    <property type="entry name" value="Beta-barrel_TonB_sf"/>
</dbReference>
<keyword evidence="18" id="KW-0675">Receptor</keyword>
<proteinExistence type="inferred from homology"/>
<dbReference type="Pfam" id="PF07715">
    <property type="entry name" value="Plug"/>
    <property type="match status" value="1"/>
</dbReference>
<dbReference type="PROSITE" id="PS01156">
    <property type="entry name" value="TONB_DEPENDENT_REC_2"/>
    <property type="match status" value="1"/>
</dbReference>
<dbReference type="PANTHER" id="PTHR32552:SF81">
    <property type="entry name" value="TONB-DEPENDENT OUTER MEMBRANE RECEPTOR"/>
    <property type="match status" value="1"/>
</dbReference>
<evidence type="ECO:0000256" key="6">
    <source>
        <dbReference type="ARBA" id="ARBA00022729"/>
    </source>
</evidence>
<comment type="subcellular location">
    <subcellularLocation>
        <location evidence="1 12">Cell outer membrane</location>
        <topology evidence="1 12">Multi-pass membrane protein</topology>
    </subcellularLocation>
</comment>
<evidence type="ECO:0000313" key="18">
    <source>
        <dbReference type="EMBL" id="NVD44800.1"/>
    </source>
</evidence>
<keyword evidence="2 12" id="KW-0813">Transport</keyword>
<keyword evidence="6 15" id="KW-0732">Signal</keyword>
<evidence type="ECO:0000256" key="10">
    <source>
        <dbReference type="ARBA" id="ARBA00023136"/>
    </source>
</evidence>
<keyword evidence="8" id="KW-0406">Ion transport</keyword>